<evidence type="ECO:0000259" key="8">
    <source>
        <dbReference type="Pfam" id="PF04551"/>
    </source>
</evidence>
<dbReference type="EC" id="1.17.7.3" evidence="7"/>
<dbReference type="InterPro" id="IPR058579">
    <property type="entry name" value="IspG_C"/>
</dbReference>
<dbReference type="SUPFAM" id="SSF56014">
    <property type="entry name" value="Nitrite and sulphite reductase 4Fe-4S domain-like"/>
    <property type="match status" value="1"/>
</dbReference>
<feature type="binding site" evidence="7">
    <location>
        <position position="306"/>
    </location>
    <ligand>
        <name>[4Fe-4S] cluster</name>
        <dbReference type="ChEBI" id="CHEBI:49883"/>
    </ligand>
</feature>
<evidence type="ECO:0000256" key="1">
    <source>
        <dbReference type="ARBA" id="ARBA00022485"/>
    </source>
</evidence>
<comment type="function">
    <text evidence="7">Converts 2C-methyl-D-erythritol 2,4-cyclodiphosphate (ME-2,4cPP) into 1-hydroxy-2-methyl-2-(E)-butenyl 4-diphosphate.</text>
</comment>
<dbReference type="GO" id="GO:0141197">
    <property type="term" value="F:4-hydroxy-3-methylbut-2-enyl-diphosphate synthase activity (flavodoxin)"/>
    <property type="evidence" value="ECO:0007669"/>
    <property type="project" value="UniProtKB-EC"/>
</dbReference>
<dbReference type="UniPathway" id="UPA00056">
    <property type="reaction ID" value="UER00096"/>
</dbReference>
<dbReference type="InterPro" id="IPR011005">
    <property type="entry name" value="Dihydropteroate_synth-like_sf"/>
</dbReference>
<dbReference type="EMBL" id="NMUJ01000001">
    <property type="protein sequence ID" value="OYV03599.1"/>
    <property type="molecule type" value="Genomic_DNA"/>
</dbReference>
<comment type="caution">
    <text evidence="10">The sequence shown here is derived from an EMBL/GenBank/DDBJ whole genome shotgun (WGS) entry which is preliminary data.</text>
</comment>
<protein>
    <recommendedName>
        <fullName evidence="7">4-hydroxy-3-methylbut-2-en-1-yl diphosphate synthase (flavodoxin)</fullName>
        <ecNumber evidence="7">1.17.7.3</ecNumber>
    </recommendedName>
    <alternativeName>
        <fullName evidence="7">1-hydroxy-2-methyl-2-(E)-butenyl 4-diphosphate synthase</fullName>
    </alternativeName>
</protein>
<evidence type="ECO:0000259" key="9">
    <source>
        <dbReference type="Pfam" id="PF26540"/>
    </source>
</evidence>
<keyword evidence="3 7" id="KW-0560">Oxidoreductase</keyword>
<keyword evidence="4 7" id="KW-0408">Iron</keyword>
<dbReference type="GO" id="GO:0046429">
    <property type="term" value="F:4-hydroxy-3-methylbut-2-en-1-yl diphosphate synthase activity (ferredoxin)"/>
    <property type="evidence" value="ECO:0007669"/>
    <property type="project" value="UniProtKB-UniRule"/>
</dbReference>
<keyword evidence="2 7" id="KW-0479">Metal-binding</keyword>
<dbReference type="GO" id="GO:0005506">
    <property type="term" value="F:iron ion binding"/>
    <property type="evidence" value="ECO:0007669"/>
    <property type="project" value="InterPro"/>
</dbReference>
<name>A0A257LVS7_UNCW3</name>
<evidence type="ECO:0000256" key="7">
    <source>
        <dbReference type="HAMAP-Rule" id="MF_00159"/>
    </source>
</evidence>
<evidence type="ECO:0000256" key="6">
    <source>
        <dbReference type="ARBA" id="ARBA00023229"/>
    </source>
</evidence>
<dbReference type="PIRSF" id="PIRSF004640">
    <property type="entry name" value="IspG"/>
    <property type="match status" value="1"/>
</dbReference>
<feature type="binding site" evidence="7">
    <location>
        <position position="267"/>
    </location>
    <ligand>
        <name>[4Fe-4S] cluster</name>
        <dbReference type="ChEBI" id="CHEBI:49883"/>
    </ligand>
</feature>
<comment type="cofactor">
    <cofactor evidence="7">
        <name>[4Fe-4S] cluster</name>
        <dbReference type="ChEBI" id="CHEBI:49883"/>
    </cofactor>
    <text evidence="7">Binds 1 [4Fe-4S] cluster.</text>
</comment>
<feature type="domain" description="IspG C-terminal" evidence="9">
    <location>
        <begin position="261"/>
        <end position="348"/>
    </location>
</feature>
<dbReference type="PANTHER" id="PTHR30454:SF0">
    <property type="entry name" value="4-HYDROXY-3-METHYLBUT-2-EN-1-YL DIPHOSPHATE SYNTHASE (FERREDOXIN), CHLOROPLASTIC"/>
    <property type="match status" value="1"/>
</dbReference>
<keyword evidence="5 7" id="KW-0411">Iron-sulfur</keyword>
<dbReference type="GO" id="GO:0019288">
    <property type="term" value="P:isopentenyl diphosphate biosynthetic process, methylerythritol 4-phosphate pathway"/>
    <property type="evidence" value="ECO:0007669"/>
    <property type="project" value="UniProtKB-UniRule"/>
</dbReference>
<dbReference type="GO" id="GO:0016114">
    <property type="term" value="P:terpenoid biosynthetic process"/>
    <property type="evidence" value="ECO:0007669"/>
    <property type="project" value="InterPro"/>
</dbReference>
<dbReference type="PANTHER" id="PTHR30454">
    <property type="entry name" value="4-HYDROXY-3-METHYLBUT-2-EN-1-YL DIPHOSPHATE SYNTHASE"/>
    <property type="match status" value="1"/>
</dbReference>
<evidence type="ECO:0000256" key="3">
    <source>
        <dbReference type="ARBA" id="ARBA00023002"/>
    </source>
</evidence>
<accession>A0A257LVS7</accession>
<dbReference type="Pfam" id="PF04551">
    <property type="entry name" value="GcpE"/>
    <property type="match status" value="1"/>
</dbReference>
<organism evidence="10 11">
    <name type="scientific">candidate division WOR-3 bacterium 4484_18</name>
    <dbReference type="NCBI Taxonomy" id="2020626"/>
    <lineage>
        <taxon>Bacteria</taxon>
        <taxon>Bacteria division WOR-3</taxon>
    </lineage>
</organism>
<dbReference type="Gene3D" id="3.20.20.20">
    <property type="entry name" value="Dihydropteroate synthase-like"/>
    <property type="match status" value="1"/>
</dbReference>
<dbReference type="SUPFAM" id="SSF51717">
    <property type="entry name" value="Dihydropteroate synthetase-like"/>
    <property type="match status" value="1"/>
</dbReference>
<dbReference type="Pfam" id="PF26540">
    <property type="entry name" value="GcpE_C"/>
    <property type="match status" value="1"/>
</dbReference>
<comment type="similarity">
    <text evidence="7">Belongs to the IspG family.</text>
</comment>
<feature type="domain" description="IspG TIM-barrel" evidence="8">
    <location>
        <begin position="9"/>
        <end position="246"/>
    </location>
</feature>
<comment type="pathway">
    <text evidence="7">Isoprenoid biosynthesis; isopentenyl diphosphate biosynthesis via DXP pathway; isopentenyl diphosphate from 1-deoxy-D-xylulose 5-phosphate: step 5/6.</text>
</comment>
<dbReference type="Gene3D" id="3.30.413.10">
    <property type="entry name" value="Sulfite Reductase Hemoprotein, domain 1"/>
    <property type="match status" value="1"/>
</dbReference>
<evidence type="ECO:0000313" key="11">
    <source>
        <dbReference type="Proteomes" id="UP000216312"/>
    </source>
</evidence>
<dbReference type="InterPro" id="IPR016425">
    <property type="entry name" value="IspG_bac"/>
</dbReference>
<proteinExistence type="inferred from homology"/>
<reference evidence="11" key="1">
    <citation type="submission" date="2017-07" db="EMBL/GenBank/DDBJ databases">
        <title>Novel pathways for hydrocarbon cycling and metabolic interdependencies in hydrothermal sediment communities.</title>
        <authorList>
            <person name="Dombrowski N."/>
            <person name="Seitz K."/>
            <person name="Teske A."/>
            <person name="Baker B."/>
        </authorList>
    </citation>
    <scope>NUCLEOTIDE SEQUENCE [LARGE SCALE GENOMIC DNA]</scope>
</reference>
<dbReference type="Proteomes" id="UP000216312">
    <property type="component" value="Unassembled WGS sequence"/>
</dbReference>
<dbReference type="FunFam" id="3.20.20.20:FF:000001">
    <property type="entry name" value="4-hydroxy-3-methylbut-2-en-1-yl diphosphate synthase (flavodoxin)"/>
    <property type="match status" value="1"/>
</dbReference>
<feature type="binding site" evidence="7">
    <location>
        <position position="299"/>
    </location>
    <ligand>
        <name>[4Fe-4S] cluster</name>
        <dbReference type="ChEBI" id="CHEBI:49883"/>
    </ligand>
</feature>
<dbReference type="NCBIfam" id="NF001540">
    <property type="entry name" value="PRK00366.1"/>
    <property type="match status" value="1"/>
</dbReference>
<dbReference type="AlphaFoldDB" id="A0A257LVS7"/>
<evidence type="ECO:0000256" key="5">
    <source>
        <dbReference type="ARBA" id="ARBA00023014"/>
    </source>
</evidence>
<evidence type="ECO:0000256" key="2">
    <source>
        <dbReference type="ARBA" id="ARBA00022723"/>
    </source>
</evidence>
<dbReference type="InterPro" id="IPR045854">
    <property type="entry name" value="NO2/SO3_Rdtase_4Fe4S_sf"/>
</dbReference>
<evidence type="ECO:0000256" key="4">
    <source>
        <dbReference type="ARBA" id="ARBA00023004"/>
    </source>
</evidence>
<dbReference type="InterPro" id="IPR058578">
    <property type="entry name" value="IspG_TIM"/>
</dbReference>
<dbReference type="GO" id="GO:0051539">
    <property type="term" value="F:4 iron, 4 sulfur cluster binding"/>
    <property type="evidence" value="ECO:0007669"/>
    <property type="project" value="UniProtKB-UniRule"/>
</dbReference>
<dbReference type="NCBIfam" id="TIGR00612">
    <property type="entry name" value="ispG_gcpE"/>
    <property type="match status" value="1"/>
</dbReference>
<keyword evidence="6 7" id="KW-0414">Isoprene biosynthesis</keyword>
<feature type="binding site" evidence="7">
    <location>
        <position position="264"/>
    </location>
    <ligand>
        <name>[4Fe-4S] cluster</name>
        <dbReference type="ChEBI" id="CHEBI:49883"/>
    </ligand>
</feature>
<keyword evidence="1 7" id="KW-0004">4Fe-4S</keyword>
<sequence length="350" mass="37989">MHIQRRKAREVKIGKVKIGGNHPIAIQSMTNTDAHDFDATVRQVLELVAAGADIVRLAITDEEALKVIPMIKQKMDVPIVADIQYNYRLAIKAIESGIDKVRINPGNIGDERALRAVTRVANEHGIPVRIGVNSGSLPHEIVERYGVTAEAMVKAAEQAVRVMQDEGFTNIVVSLKSTDPFMTIEANRRFAKMNNYPIHLGVTEAGVDATGIIKSTFVLTTLLSEGIGDTIRVSLSGPPVNEIPIARKILATLGLYQMPDVIACPTCARAEIDVEQLAREVEARVANMGKSLKIAVMGCPVNGIEEAKHADIGIAGGKSYAVIFKKGQIIRKVPPNNAIDVLMEELEKLL</sequence>
<comment type="catalytic activity">
    <reaction evidence="7">
        <text>(2E)-4-hydroxy-3-methylbut-2-enyl diphosphate + oxidized [flavodoxin] + H2O + 2 H(+) = 2-C-methyl-D-erythritol 2,4-cyclic diphosphate + reduced [flavodoxin]</text>
        <dbReference type="Rhea" id="RHEA:43604"/>
        <dbReference type="Rhea" id="RHEA-COMP:10622"/>
        <dbReference type="Rhea" id="RHEA-COMP:10623"/>
        <dbReference type="ChEBI" id="CHEBI:15377"/>
        <dbReference type="ChEBI" id="CHEBI:15378"/>
        <dbReference type="ChEBI" id="CHEBI:57618"/>
        <dbReference type="ChEBI" id="CHEBI:58210"/>
        <dbReference type="ChEBI" id="CHEBI:58483"/>
        <dbReference type="ChEBI" id="CHEBI:128753"/>
        <dbReference type="EC" id="1.17.7.3"/>
    </reaction>
</comment>
<dbReference type="HAMAP" id="MF_00159">
    <property type="entry name" value="IspG"/>
    <property type="match status" value="1"/>
</dbReference>
<dbReference type="InterPro" id="IPR004588">
    <property type="entry name" value="IspG_bac-typ"/>
</dbReference>
<gene>
    <name evidence="7" type="primary">ispG</name>
    <name evidence="10" type="ORF">CGW93_00065</name>
</gene>
<evidence type="ECO:0000313" key="10">
    <source>
        <dbReference type="EMBL" id="OYV03599.1"/>
    </source>
</evidence>